<evidence type="ECO:0000313" key="3">
    <source>
        <dbReference type="Proteomes" id="UP000326289"/>
    </source>
</evidence>
<keyword evidence="1" id="KW-0472">Membrane</keyword>
<keyword evidence="3" id="KW-1185">Reference proteome</keyword>
<evidence type="ECO:0000313" key="2">
    <source>
        <dbReference type="EMBL" id="KAB8276905.1"/>
    </source>
</evidence>
<dbReference type="AlphaFoldDB" id="A0A5N6JDI5"/>
<gene>
    <name evidence="2" type="ORF">BDV30DRAFT_205560</name>
</gene>
<feature type="transmembrane region" description="Helical" evidence="1">
    <location>
        <begin position="66"/>
        <end position="84"/>
    </location>
</feature>
<organism evidence="2 3">
    <name type="scientific">Aspergillus minisclerotigenes</name>
    <dbReference type="NCBI Taxonomy" id="656917"/>
    <lineage>
        <taxon>Eukaryota</taxon>
        <taxon>Fungi</taxon>
        <taxon>Dikarya</taxon>
        <taxon>Ascomycota</taxon>
        <taxon>Pezizomycotina</taxon>
        <taxon>Eurotiomycetes</taxon>
        <taxon>Eurotiomycetidae</taxon>
        <taxon>Eurotiales</taxon>
        <taxon>Aspergillaceae</taxon>
        <taxon>Aspergillus</taxon>
        <taxon>Aspergillus subgen. Circumdati</taxon>
    </lineage>
</organism>
<keyword evidence="1" id="KW-0812">Transmembrane</keyword>
<evidence type="ECO:0000256" key="1">
    <source>
        <dbReference type="SAM" id="Phobius"/>
    </source>
</evidence>
<sequence length="89" mass="9940">MAALLCSFHSPLLLKKTNFEKRDFALGLIHLGIFVVFPIDLTHFTVRLLSKAVGRVDSTTSSTFSLVYSSLATHALFYSALYLMRRSQG</sequence>
<dbReference type="Proteomes" id="UP000326289">
    <property type="component" value="Unassembled WGS sequence"/>
</dbReference>
<protein>
    <submittedName>
        <fullName evidence="2">Uncharacterized protein</fullName>
    </submittedName>
</protein>
<dbReference type="EMBL" id="ML732774">
    <property type="protein sequence ID" value="KAB8276905.1"/>
    <property type="molecule type" value="Genomic_DNA"/>
</dbReference>
<name>A0A5N6JDI5_9EURO</name>
<proteinExistence type="predicted"/>
<reference evidence="2 3" key="1">
    <citation type="submission" date="2019-04" db="EMBL/GenBank/DDBJ databases">
        <title>Fungal friends and foes A comparative genomics study of 23 Aspergillus species from section Flavi.</title>
        <authorList>
            <consortium name="DOE Joint Genome Institute"/>
            <person name="Kjaerbolling I."/>
            <person name="Vesth T.C."/>
            <person name="Frisvad J.C."/>
            <person name="Nybo J.L."/>
            <person name="Theobald S."/>
            <person name="Kildgaard S."/>
            <person name="Petersen T.I."/>
            <person name="Kuo A."/>
            <person name="Sato A."/>
            <person name="Lyhne E.K."/>
            <person name="Kogle M.E."/>
            <person name="Wiebenga A."/>
            <person name="Kun R.S."/>
            <person name="Lubbers R.J."/>
            <person name="Makela M.R."/>
            <person name="Barry K."/>
            <person name="Chovatia M."/>
            <person name="Clum A."/>
            <person name="Daum C."/>
            <person name="Haridas S."/>
            <person name="He G."/>
            <person name="LaButti K."/>
            <person name="Lipzen A."/>
            <person name="Mondo S."/>
            <person name="Pangilinan J."/>
            <person name="Riley R."/>
            <person name="Salamov A."/>
            <person name="Simmons B.A."/>
            <person name="Magnuson J.K."/>
            <person name="Henrissat B."/>
            <person name="Mortensen U.H."/>
            <person name="Larsen T.O."/>
            <person name="De vries R.P."/>
            <person name="Grigoriev I.V."/>
            <person name="Machida M."/>
            <person name="Baker S.E."/>
            <person name="Andersen M.R."/>
        </authorList>
    </citation>
    <scope>NUCLEOTIDE SEQUENCE [LARGE SCALE GENOMIC DNA]</scope>
    <source>
        <strain evidence="2 3">CBS 117635</strain>
    </source>
</reference>
<accession>A0A5N6JDI5</accession>
<feature type="transmembrane region" description="Helical" evidence="1">
    <location>
        <begin position="24"/>
        <end position="46"/>
    </location>
</feature>
<keyword evidence="1" id="KW-1133">Transmembrane helix</keyword>